<keyword evidence="2 6" id="KW-0812">Transmembrane</keyword>
<dbReference type="Proteomes" id="UP000824366">
    <property type="component" value="Chromosome"/>
</dbReference>
<evidence type="ECO:0008006" key="9">
    <source>
        <dbReference type="Google" id="ProtNLM"/>
    </source>
</evidence>
<keyword evidence="5" id="KW-0175">Coiled coil</keyword>
<organism evidence="7 8">
    <name type="scientific">Rhodoferax lithotrophicus</name>
    <dbReference type="NCBI Taxonomy" id="2798804"/>
    <lineage>
        <taxon>Bacteria</taxon>
        <taxon>Pseudomonadati</taxon>
        <taxon>Pseudomonadota</taxon>
        <taxon>Betaproteobacteria</taxon>
        <taxon>Burkholderiales</taxon>
        <taxon>Comamonadaceae</taxon>
        <taxon>Rhodoferax</taxon>
    </lineage>
</organism>
<proteinExistence type="predicted"/>
<evidence type="ECO:0000256" key="4">
    <source>
        <dbReference type="ARBA" id="ARBA00023136"/>
    </source>
</evidence>
<evidence type="ECO:0000313" key="8">
    <source>
        <dbReference type="Proteomes" id="UP000824366"/>
    </source>
</evidence>
<feature type="transmembrane region" description="Helical" evidence="6">
    <location>
        <begin position="34"/>
        <end position="53"/>
    </location>
</feature>
<feature type="coiled-coil region" evidence="5">
    <location>
        <begin position="105"/>
        <end position="213"/>
    </location>
</feature>
<accession>A0ABM7MH46</accession>
<evidence type="ECO:0000313" key="7">
    <source>
        <dbReference type="EMBL" id="BCO25541.1"/>
    </source>
</evidence>
<dbReference type="EMBL" id="AP024238">
    <property type="protein sequence ID" value="BCO25541.1"/>
    <property type="molecule type" value="Genomic_DNA"/>
</dbReference>
<dbReference type="RefSeq" id="WP_223907364.1">
    <property type="nucleotide sequence ID" value="NZ_AP024238.1"/>
</dbReference>
<evidence type="ECO:0000256" key="2">
    <source>
        <dbReference type="ARBA" id="ARBA00022692"/>
    </source>
</evidence>
<evidence type="ECO:0000256" key="5">
    <source>
        <dbReference type="SAM" id="Coils"/>
    </source>
</evidence>
<gene>
    <name evidence="7" type="ORF">MIZ03_0402</name>
</gene>
<dbReference type="PANTHER" id="PTHR30386:SF26">
    <property type="entry name" value="TRANSPORT PROTEIN COMB"/>
    <property type="match status" value="1"/>
</dbReference>
<name>A0ABM7MH46_9BURK</name>
<dbReference type="NCBIfam" id="TIGR03794">
    <property type="entry name" value="NHLM_micro_HlyD"/>
    <property type="match status" value="1"/>
</dbReference>
<protein>
    <recommendedName>
        <fullName evidence="9">NHLP bacteriocin system secretion protein</fullName>
    </recommendedName>
</protein>
<evidence type="ECO:0000256" key="1">
    <source>
        <dbReference type="ARBA" id="ARBA00004167"/>
    </source>
</evidence>
<sequence length="421" mass="46157">MSEKHQLFRKTSLDRLSSPEQLDALMQVTSPKGWVALLAIGGLLFMALLWGVWGSIPTRIMGTCILIRPGGVSEVVANGGGRVADISVDVGDLVREGQMIARIERLDALEQIRSQEAKLHELKQQEERLKKVNALSADQQALYLQDTQRNLSTRIHTAQERLAALEAKIQSQGKLLDQGLITRQTLLSTKLEYAGVQQEIDTHRNDIRQLDVRRLDGKKQMDNELSAISIQINEATRSLTGQMRSFQEASQVYSPYTGRVLELRLSENTLVGAGAPILSIERTGANLSELEAHIYVQPTEGKKIKANMDVQIAPSMVKGEEFGFMLGKVKTVAKFPSTAPGMMRIFNNDKLVQQLAAGAAPIAVLADLIPSASTPSGYKWSSPRGPDTEVESGTLCSATITVRQQRPITLVIPMLRATLGV</sequence>
<dbReference type="InterPro" id="IPR050739">
    <property type="entry name" value="MFP"/>
</dbReference>
<evidence type="ECO:0000256" key="6">
    <source>
        <dbReference type="SAM" id="Phobius"/>
    </source>
</evidence>
<dbReference type="InterPro" id="IPR022275">
    <property type="entry name" value="NHPM_bacteriocin_SS_HylD"/>
</dbReference>
<keyword evidence="8" id="KW-1185">Reference proteome</keyword>
<comment type="subcellular location">
    <subcellularLocation>
        <location evidence="1">Membrane</location>
        <topology evidence="1">Single-pass membrane protein</topology>
    </subcellularLocation>
</comment>
<reference evidence="7 8" key="1">
    <citation type="journal article" date="2021" name="Microbiol. Spectr.">
        <title>A Single Bacterium Capable of Oxidation and Reduction of Iron at Circumneutral pH.</title>
        <authorList>
            <person name="Kato S."/>
            <person name="Ohkuma M."/>
        </authorList>
    </citation>
    <scope>NUCLEOTIDE SEQUENCE [LARGE SCALE GENOMIC DNA]</scope>
    <source>
        <strain evidence="7 8">MIZ03</strain>
    </source>
</reference>
<dbReference type="Gene3D" id="2.40.50.100">
    <property type="match status" value="1"/>
</dbReference>
<dbReference type="PANTHER" id="PTHR30386">
    <property type="entry name" value="MEMBRANE FUSION SUBUNIT OF EMRAB-TOLC MULTIDRUG EFFLUX PUMP"/>
    <property type="match status" value="1"/>
</dbReference>
<evidence type="ECO:0000256" key="3">
    <source>
        <dbReference type="ARBA" id="ARBA00022989"/>
    </source>
</evidence>
<keyword evidence="3 6" id="KW-1133">Transmembrane helix</keyword>
<keyword evidence="4 6" id="KW-0472">Membrane</keyword>